<dbReference type="eggNOG" id="COG0454">
    <property type="taxonomic scope" value="Bacteria"/>
</dbReference>
<sequence length="152" mass="16971">MGSNCSDREGKFFDAAKPEVIKERTQLIPDTFLVAELDHCIAGYIEGPVIQNALLQDRLFHKVSKNPKQGGYLAITSLSIASSFQKQGVGTALLAAMKDLVVAQKRQGIILTCHDYLIPYYEMNGFKNQGLSDSQHGGTIWYQMFWETPSRN</sequence>
<dbReference type="Gene3D" id="3.40.630.30">
    <property type="match status" value="1"/>
</dbReference>
<dbReference type="Proteomes" id="UP000003330">
    <property type="component" value="Unassembled WGS sequence"/>
</dbReference>
<accession>G5K1D3</accession>
<proteinExistence type="predicted"/>
<name>G5K1D3_9STRE</name>
<evidence type="ECO:0000256" key="1">
    <source>
        <dbReference type="ARBA" id="ARBA00022679"/>
    </source>
</evidence>
<feature type="domain" description="N-acetyltransferase" evidence="3">
    <location>
        <begin position="1"/>
        <end position="147"/>
    </location>
</feature>
<evidence type="ECO:0000313" key="5">
    <source>
        <dbReference type="Proteomes" id="UP000003330"/>
    </source>
</evidence>
<dbReference type="PANTHER" id="PTHR10908">
    <property type="entry name" value="SEROTONIN N-ACETYLTRANSFERASE"/>
    <property type="match status" value="1"/>
</dbReference>
<dbReference type="CDD" id="cd04301">
    <property type="entry name" value="NAT_SF"/>
    <property type="match status" value="1"/>
</dbReference>
<dbReference type="InterPro" id="IPR000182">
    <property type="entry name" value="GNAT_dom"/>
</dbReference>
<dbReference type="SUPFAM" id="SSF55729">
    <property type="entry name" value="Acyl-CoA N-acyltransferases (Nat)"/>
    <property type="match status" value="1"/>
</dbReference>
<dbReference type="Pfam" id="PF00583">
    <property type="entry name" value="Acetyltransf_1"/>
    <property type="match status" value="1"/>
</dbReference>
<dbReference type="InterPro" id="IPR016181">
    <property type="entry name" value="Acyl_CoA_acyltransferase"/>
</dbReference>
<comment type="caution">
    <text evidence="4">The sequence shown here is derived from an EMBL/GenBank/DDBJ whole genome shotgun (WGS) entry which is preliminary data.</text>
</comment>
<dbReference type="PANTHER" id="PTHR10908:SF0">
    <property type="entry name" value="SEROTONIN N-ACETYLTRANSFERASE"/>
    <property type="match status" value="1"/>
</dbReference>
<evidence type="ECO:0000256" key="2">
    <source>
        <dbReference type="ARBA" id="ARBA00023315"/>
    </source>
</evidence>
<protein>
    <submittedName>
        <fullName evidence="4">Acetyltransferase, GNAT family</fullName>
    </submittedName>
</protein>
<dbReference type="EMBL" id="AEUX02000005">
    <property type="protein sequence ID" value="EHI70108.1"/>
    <property type="molecule type" value="Genomic_DNA"/>
</dbReference>
<dbReference type="STRING" id="764299.STRIC_2190"/>
<evidence type="ECO:0000313" key="4">
    <source>
        <dbReference type="EMBL" id="EHI70108.1"/>
    </source>
</evidence>
<dbReference type="PROSITE" id="PS51186">
    <property type="entry name" value="GNAT"/>
    <property type="match status" value="1"/>
</dbReference>
<gene>
    <name evidence="4" type="ORF">STRIC_2190</name>
</gene>
<evidence type="ECO:0000259" key="3">
    <source>
        <dbReference type="PROSITE" id="PS51186"/>
    </source>
</evidence>
<dbReference type="AlphaFoldDB" id="G5K1D3"/>
<reference evidence="4 5" key="1">
    <citation type="journal article" date="2014" name="Int. J. Syst. Evol. Microbiol.">
        <title>Phylogenomics and the dynamic genome evolution of the genus Streptococcus.</title>
        <authorList>
            <consortium name="The Broad Institute Genome Sequencing Platform"/>
            <person name="Richards V.P."/>
            <person name="Palmer S.R."/>
            <person name="Pavinski Bitar P.D."/>
            <person name="Qin X."/>
            <person name="Weinstock G.M."/>
            <person name="Highlander S.K."/>
            <person name="Town C.D."/>
            <person name="Burne R.A."/>
            <person name="Stanhope M.J."/>
        </authorList>
    </citation>
    <scope>NUCLEOTIDE SEQUENCE [LARGE SCALE GENOMIC DNA]</scope>
    <source>
        <strain evidence="4 5">707-05</strain>
    </source>
</reference>
<keyword evidence="1" id="KW-0808">Transferase</keyword>
<dbReference type="GO" id="GO:0008080">
    <property type="term" value="F:N-acetyltransferase activity"/>
    <property type="evidence" value="ECO:0007669"/>
    <property type="project" value="UniProtKB-ARBA"/>
</dbReference>
<organism evidence="4 5">
    <name type="scientific">Streptococcus ictaluri 707-05</name>
    <dbReference type="NCBI Taxonomy" id="764299"/>
    <lineage>
        <taxon>Bacteria</taxon>
        <taxon>Bacillati</taxon>
        <taxon>Bacillota</taxon>
        <taxon>Bacilli</taxon>
        <taxon>Lactobacillales</taxon>
        <taxon>Streptococcaceae</taxon>
        <taxon>Streptococcus</taxon>
    </lineage>
</organism>
<keyword evidence="2" id="KW-0012">Acyltransferase</keyword>
<keyword evidence="5" id="KW-1185">Reference proteome</keyword>
<dbReference type="InterPro" id="IPR051635">
    <property type="entry name" value="SNAT-like"/>
</dbReference>